<accession>A0AAU9JHB7</accession>
<protein>
    <submittedName>
        <fullName evidence="1">Uncharacterized protein</fullName>
    </submittedName>
</protein>
<evidence type="ECO:0000313" key="1">
    <source>
        <dbReference type="EMBL" id="CAG9326637.1"/>
    </source>
</evidence>
<name>A0AAU9JHB7_9CILI</name>
<dbReference type="Proteomes" id="UP001162131">
    <property type="component" value="Unassembled WGS sequence"/>
</dbReference>
<dbReference type="AlphaFoldDB" id="A0AAU9JHB7"/>
<evidence type="ECO:0000313" key="2">
    <source>
        <dbReference type="Proteomes" id="UP001162131"/>
    </source>
</evidence>
<comment type="caution">
    <text evidence="1">The sequence shown here is derived from an EMBL/GenBank/DDBJ whole genome shotgun (WGS) entry which is preliminary data.</text>
</comment>
<proteinExistence type="predicted"/>
<gene>
    <name evidence="1" type="ORF">BSTOLATCC_MIC41911</name>
</gene>
<reference evidence="1" key="1">
    <citation type="submission" date="2021-09" db="EMBL/GenBank/DDBJ databases">
        <authorList>
            <consortium name="AG Swart"/>
            <person name="Singh M."/>
            <person name="Singh A."/>
            <person name="Seah K."/>
            <person name="Emmerich C."/>
        </authorList>
    </citation>
    <scope>NUCLEOTIDE SEQUENCE</scope>
    <source>
        <strain evidence="1">ATCC30299</strain>
    </source>
</reference>
<sequence>MIKLIIKFTILLRWRINYFVDKLLRKLFANWKVNGIRKLNDELDVIFTKGRSQKKTSWRQKKGKPVQTKKNFSVYKQARNNYRYKPKKINHKLS</sequence>
<keyword evidence="2" id="KW-1185">Reference proteome</keyword>
<dbReference type="EMBL" id="CAJZBQ010000041">
    <property type="protein sequence ID" value="CAG9326637.1"/>
    <property type="molecule type" value="Genomic_DNA"/>
</dbReference>
<organism evidence="1 2">
    <name type="scientific">Blepharisma stoltei</name>
    <dbReference type="NCBI Taxonomy" id="1481888"/>
    <lineage>
        <taxon>Eukaryota</taxon>
        <taxon>Sar</taxon>
        <taxon>Alveolata</taxon>
        <taxon>Ciliophora</taxon>
        <taxon>Postciliodesmatophora</taxon>
        <taxon>Heterotrichea</taxon>
        <taxon>Heterotrichida</taxon>
        <taxon>Blepharismidae</taxon>
        <taxon>Blepharisma</taxon>
    </lineage>
</organism>